<dbReference type="Pfam" id="PF03480">
    <property type="entry name" value="DctP"/>
    <property type="match status" value="1"/>
</dbReference>
<keyword evidence="4" id="KW-0732">Signal</keyword>
<reference evidence="5 6" key="1">
    <citation type="submission" date="2018-09" db="EMBL/GenBank/DDBJ databases">
        <title>Marinorhizobium profundi gen. nov., sp. nov., isolated from a deep-sea sediment sample from the New Britain Trench and proposal of Marinorhizobiaceae fam. nov. in the order Rhizobiales of the class Alphaproteobacteria.</title>
        <authorList>
            <person name="Cao J."/>
        </authorList>
    </citation>
    <scope>NUCLEOTIDE SEQUENCE [LARGE SCALE GENOMIC DNA]</scope>
    <source>
        <strain evidence="5 6">WS11</strain>
    </source>
</reference>
<dbReference type="PIRSF" id="PIRSF006470">
    <property type="entry name" value="DctB"/>
    <property type="match status" value="1"/>
</dbReference>
<dbReference type="Proteomes" id="UP000268192">
    <property type="component" value="Chromosome"/>
</dbReference>
<dbReference type="Gene3D" id="3.40.190.170">
    <property type="entry name" value="Bacterial extracellular solute-binding protein, family 7"/>
    <property type="match status" value="1"/>
</dbReference>
<sequence length="315" mass="34634">MAAGTAATLAQDVVTIRFAHAMPASHSYETWVTEFAEELERLAPGEFEIVSYPSAQLGTETEYLEGIRFGTIEGAVMGRHGQIDQRLEVLNLPMIYRDADHMDAVLRSAGPVQDELDSIMYENGFKVLGWGELGFRDITTNGVPIRSASDLRGINIRVPNVEPWLIAFREWGANPTPLDLSELYSALQQGVVDAQENPPEVVVTSRLNEVQDTLSLTEHASIPSEMVISTRVWESLDEDQQAAVMEAATISRDNQVSATREANEALLAELEEQGMAIVRDVDRESFREGAQASWAAFEDRIGADLIANVQAAGQD</sequence>
<name>A0A3Q8XLN8_9HYPH</name>
<dbReference type="GO" id="GO:0055085">
    <property type="term" value="P:transmembrane transport"/>
    <property type="evidence" value="ECO:0007669"/>
    <property type="project" value="InterPro"/>
</dbReference>
<evidence type="ECO:0000313" key="6">
    <source>
        <dbReference type="Proteomes" id="UP000268192"/>
    </source>
</evidence>
<gene>
    <name evidence="5" type="ORF">D5400_03530</name>
</gene>
<dbReference type="AlphaFoldDB" id="A0A3Q8XLN8"/>
<dbReference type="CDD" id="cd13603">
    <property type="entry name" value="PBP2_TRAP_Siap_TeaA_like"/>
    <property type="match status" value="1"/>
</dbReference>
<evidence type="ECO:0000256" key="1">
    <source>
        <dbReference type="ARBA" id="ARBA00004196"/>
    </source>
</evidence>
<keyword evidence="6" id="KW-1185">Reference proteome</keyword>
<dbReference type="KEGG" id="abaw:D5400_03530"/>
<keyword evidence="3" id="KW-0813">Transport</keyword>
<dbReference type="GO" id="GO:0030288">
    <property type="term" value="C:outer membrane-bounded periplasmic space"/>
    <property type="evidence" value="ECO:0007669"/>
    <property type="project" value="InterPro"/>
</dbReference>
<protein>
    <submittedName>
        <fullName evidence="5">TRAP transporter substrate-binding protein</fullName>
    </submittedName>
</protein>
<dbReference type="NCBIfam" id="NF037995">
    <property type="entry name" value="TRAP_S1"/>
    <property type="match status" value="1"/>
</dbReference>
<dbReference type="EMBL" id="CP032509">
    <property type="protein sequence ID" value="AZN70467.1"/>
    <property type="molecule type" value="Genomic_DNA"/>
</dbReference>
<proteinExistence type="inferred from homology"/>
<dbReference type="InterPro" id="IPR018389">
    <property type="entry name" value="DctP_fam"/>
</dbReference>
<evidence type="ECO:0000313" key="5">
    <source>
        <dbReference type="EMBL" id="AZN70467.1"/>
    </source>
</evidence>
<evidence type="ECO:0000256" key="4">
    <source>
        <dbReference type="ARBA" id="ARBA00022729"/>
    </source>
</evidence>
<dbReference type="NCBIfam" id="TIGR00787">
    <property type="entry name" value="dctP"/>
    <property type="match status" value="1"/>
</dbReference>
<comment type="similarity">
    <text evidence="2">Belongs to the bacterial solute-binding protein 7 family.</text>
</comment>
<comment type="subcellular location">
    <subcellularLocation>
        <location evidence="1">Cell envelope</location>
    </subcellularLocation>
</comment>
<evidence type="ECO:0000256" key="3">
    <source>
        <dbReference type="ARBA" id="ARBA00022448"/>
    </source>
</evidence>
<dbReference type="PANTHER" id="PTHR33376:SF4">
    <property type="entry name" value="SIALIC ACID-BINDING PERIPLASMIC PROTEIN SIAP"/>
    <property type="match status" value="1"/>
</dbReference>
<accession>A0A3Q8XLN8</accession>
<dbReference type="InterPro" id="IPR004682">
    <property type="entry name" value="TRAP_DctP"/>
</dbReference>
<organism evidence="5 6">
    <name type="scientific">Georhizobium profundi</name>
    <dbReference type="NCBI Taxonomy" id="2341112"/>
    <lineage>
        <taxon>Bacteria</taxon>
        <taxon>Pseudomonadati</taxon>
        <taxon>Pseudomonadota</taxon>
        <taxon>Alphaproteobacteria</taxon>
        <taxon>Hyphomicrobiales</taxon>
        <taxon>Rhizobiaceae</taxon>
        <taxon>Georhizobium</taxon>
    </lineage>
</organism>
<dbReference type="InterPro" id="IPR038404">
    <property type="entry name" value="TRAP_DctP_sf"/>
</dbReference>
<dbReference type="PANTHER" id="PTHR33376">
    <property type="match status" value="1"/>
</dbReference>
<evidence type="ECO:0000256" key="2">
    <source>
        <dbReference type="ARBA" id="ARBA00009023"/>
    </source>
</evidence>